<protein>
    <submittedName>
        <fullName evidence="4">Vitamin B12-binding protein</fullName>
    </submittedName>
</protein>
<dbReference type="Gene3D" id="3.40.50.1980">
    <property type="entry name" value="Nitrogenase molybdenum iron protein domain"/>
    <property type="match status" value="2"/>
</dbReference>
<evidence type="ECO:0000256" key="1">
    <source>
        <dbReference type="ARBA" id="ARBA00008814"/>
    </source>
</evidence>
<comment type="similarity">
    <text evidence="1">Belongs to the bacterial solute-binding protein 8 family.</text>
</comment>
<keyword evidence="2" id="KW-0732">Signal</keyword>
<evidence type="ECO:0000256" key="2">
    <source>
        <dbReference type="ARBA" id="ARBA00022729"/>
    </source>
</evidence>
<sequence>MSRMQRIVSLVPSFTEMLYFLGLEERLTGVTEHCDFPEEAKTRAKVGTFGQPRLTRILALQPDLVLADAALHKAVSGDLKNAGVEVIPFTPVSVDDIFWVMNEIAQVCDVEAAVRPLIDSMRERVEQLGRKSGHGRPRVFRIMSMDPIVAPGPGSFQYDALQKAGAQMMVFPTKDPYIKVAPEQIIAFDPEVVLFCGVAKGQAPPLRCKGCVAKRPICQRTVDDIIRREWAQITAFRENRVYPIPCHTICRPGPRLIDGMEKLHSRYFYVTLK</sequence>
<dbReference type="SUPFAM" id="SSF53807">
    <property type="entry name" value="Helical backbone' metal receptor"/>
    <property type="match status" value="1"/>
</dbReference>
<dbReference type="EMBL" id="QFFZ01000008">
    <property type="protein sequence ID" value="TEB12183.1"/>
    <property type="molecule type" value="Genomic_DNA"/>
</dbReference>
<dbReference type="NCBIfam" id="NF038402">
    <property type="entry name" value="TroA_like"/>
    <property type="match status" value="1"/>
</dbReference>
<dbReference type="Proteomes" id="UP000297597">
    <property type="component" value="Unassembled WGS sequence"/>
</dbReference>
<dbReference type="Pfam" id="PF01497">
    <property type="entry name" value="Peripla_BP_2"/>
    <property type="match status" value="1"/>
</dbReference>
<dbReference type="OrthoDB" id="9816357at2"/>
<accession>A0A4Y7RTH5</accession>
<reference evidence="4 5" key="1">
    <citation type="journal article" date="2018" name="Environ. Microbiol.">
        <title>Novel energy conservation strategies and behaviour of Pelotomaculum schinkii driving syntrophic propionate catabolism.</title>
        <authorList>
            <person name="Hidalgo-Ahumada C.A.P."/>
            <person name="Nobu M.K."/>
            <person name="Narihiro T."/>
            <person name="Tamaki H."/>
            <person name="Liu W.T."/>
            <person name="Kamagata Y."/>
            <person name="Stams A.J.M."/>
            <person name="Imachi H."/>
            <person name="Sousa D.Z."/>
        </authorList>
    </citation>
    <scope>NUCLEOTIDE SEQUENCE [LARGE SCALE GENOMIC DNA]</scope>
    <source>
        <strain evidence="4 5">MGP</strain>
    </source>
</reference>
<gene>
    <name evidence="4" type="primary">btuF_1</name>
    <name evidence="4" type="ORF">Pmgp_01073</name>
</gene>
<dbReference type="PROSITE" id="PS50983">
    <property type="entry name" value="FE_B12_PBP"/>
    <property type="match status" value="1"/>
</dbReference>
<organism evidence="4 5">
    <name type="scientific">Pelotomaculum propionicicum</name>
    <dbReference type="NCBI Taxonomy" id="258475"/>
    <lineage>
        <taxon>Bacteria</taxon>
        <taxon>Bacillati</taxon>
        <taxon>Bacillota</taxon>
        <taxon>Clostridia</taxon>
        <taxon>Eubacteriales</taxon>
        <taxon>Desulfotomaculaceae</taxon>
        <taxon>Pelotomaculum</taxon>
    </lineage>
</organism>
<dbReference type="InterPro" id="IPR054828">
    <property type="entry name" value="Vit_B12_bind_prot"/>
</dbReference>
<dbReference type="PANTHER" id="PTHR30535">
    <property type="entry name" value="VITAMIN B12-BINDING PROTEIN"/>
    <property type="match status" value="1"/>
</dbReference>
<evidence type="ECO:0000313" key="4">
    <source>
        <dbReference type="EMBL" id="TEB12183.1"/>
    </source>
</evidence>
<dbReference type="InterPro" id="IPR050902">
    <property type="entry name" value="ABC_Transporter_SBP"/>
</dbReference>
<dbReference type="GO" id="GO:0071281">
    <property type="term" value="P:cellular response to iron ion"/>
    <property type="evidence" value="ECO:0007669"/>
    <property type="project" value="TreeGrafter"/>
</dbReference>
<dbReference type="PANTHER" id="PTHR30535:SF34">
    <property type="entry name" value="MOLYBDATE-BINDING PROTEIN MOLA"/>
    <property type="match status" value="1"/>
</dbReference>
<proteinExistence type="inferred from homology"/>
<dbReference type="AlphaFoldDB" id="A0A4Y7RTH5"/>
<comment type="caution">
    <text evidence="4">The sequence shown here is derived from an EMBL/GenBank/DDBJ whole genome shotgun (WGS) entry which is preliminary data.</text>
</comment>
<evidence type="ECO:0000313" key="5">
    <source>
        <dbReference type="Proteomes" id="UP000297597"/>
    </source>
</evidence>
<name>A0A4Y7RTH5_9FIRM</name>
<keyword evidence="5" id="KW-1185">Reference proteome</keyword>
<feature type="domain" description="Fe/B12 periplasmic-binding" evidence="3">
    <location>
        <begin position="6"/>
        <end position="272"/>
    </location>
</feature>
<evidence type="ECO:0000259" key="3">
    <source>
        <dbReference type="PROSITE" id="PS50983"/>
    </source>
</evidence>
<dbReference type="RefSeq" id="WP_134212954.1">
    <property type="nucleotide sequence ID" value="NZ_QFFZ01000008.1"/>
</dbReference>
<dbReference type="InterPro" id="IPR002491">
    <property type="entry name" value="ABC_transptr_periplasmic_BD"/>
</dbReference>